<evidence type="ECO:0000313" key="2">
    <source>
        <dbReference type="EMBL" id="JAB67586.1"/>
    </source>
</evidence>
<evidence type="ECO:0000256" key="1">
    <source>
        <dbReference type="SAM" id="Phobius"/>
    </source>
</evidence>
<feature type="non-terminal residue" evidence="2">
    <location>
        <position position="1"/>
    </location>
</feature>
<reference evidence="2" key="1">
    <citation type="submission" date="2013-07" db="EMBL/GenBank/DDBJ databases">
        <title>Midgut Transcriptome Profiling of Anoplphora glabripennis, a Lignocellulose Degrading, Wood-Boring Cerambycid.</title>
        <authorList>
            <person name="Scully E.D."/>
            <person name="Hoover K."/>
            <person name="Carlson J.E."/>
            <person name="Tien M."/>
            <person name="Geib S.M."/>
        </authorList>
    </citation>
    <scope>NUCLEOTIDE SEQUENCE</scope>
</reference>
<dbReference type="EMBL" id="GALX01000880">
    <property type="protein sequence ID" value="JAB67586.1"/>
    <property type="molecule type" value="Transcribed_RNA"/>
</dbReference>
<keyword evidence="1" id="KW-1133">Transmembrane helix</keyword>
<dbReference type="AlphaFoldDB" id="V5IAN4"/>
<accession>V5IAN4</accession>
<dbReference type="OrthoDB" id="6742238at2759"/>
<keyword evidence="1" id="KW-0472">Membrane</keyword>
<name>V5IAN4_ANOGL</name>
<proteinExistence type="predicted"/>
<protein>
    <submittedName>
        <fullName evidence="2">Uncharacterized protein</fullName>
    </submittedName>
</protein>
<sequence>AIRIRLYFLPVQTTKNMALRLGFVVLAAFVVFQALTWESQASVVRRAAPSDEKNASQTIDDAIHSFKTGLDDLVKNIQGNELFRNVSETLQQFGQTVQQQGKDLIQKIQTDGQTRV</sequence>
<keyword evidence="1" id="KW-0812">Transmembrane</keyword>
<organism evidence="2">
    <name type="scientific">Anoplophora glabripennis</name>
    <name type="common">Asian longhorn beetle</name>
    <name type="synonym">Anoplophora nobilis</name>
    <dbReference type="NCBI Taxonomy" id="217634"/>
    <lineage>
        <taxon>Eukaryota</taxon>
        <taxon>Metazoa</taxon>
        <taxon>Ecdysozoa</taxon>
        <taxon>Arthropoda</taxon>
        <taxon>Hexapoda</taxon>
        <taxon>Insecta</taxon>
        <taxon>Pterygota</taxon>
        <taxon>Neoptera</taxon>
        <taxon>Endopterygota</taxon>
        <taxon>Coleoptera</taxon>
        <taxon>Polyphaga</taxon>
        <taxon>Cucujiformia</taxon>
        <taxon>Chrysomeloidea</taxon>
        <taxon>Cerambycidae</taxon>
        <taxon>Lamiinae</taxon>
        <taxon>Lamiini</taxon>
        <taxon>Anoplophora</taxon>
    </lineage>
</organism>
<feature type="transmembrane region" description="Helical" evidence="1">
    <location>
        <begin position="17"/>
        <end position="37"/>
    </location>
</feature>